<evidence type="ECO:0000256" key="1">
    <source>
        <dbReference type="SAM" id="Phobius"/>
    </source>
</evidence>
<keyword evidence="1" id="KW-0472">Membrane</keyword>
<feature type="transmembrane region" description="Helical" evidence="1">
    <location>
        <begin position="83"/>
        <end position="104"/>
    </location>
</feature>
<proteinExistence type="predicted"/>
<protein>
    <submittedName>
        <fullName evidence="2">Putative Holin-X, holin superfamily III</fullName>
    </submittedName>
</protein>
<dbReference type="InterPro" id="IPR009937">
    <property type="entry name" value="Phage_holin_3_6"/>
</dbReference>
<dbReference type="RefSeq" id="WP_084424051.1">
    <property type="nucleotide sequence ID" value="NZ_FWXV01000001.1"/>
</dbReference>
<keyword evidence="1" id="KW-1133">Transmembrane helix</keyword>
<reference evidence="2 3" key="1">
    <citation type="submission" date="2017-04" db="EMBL/GenBank/DDBJ databases">
        <authorList>
            <person name="Afonso C.L."/>
            <person name="Miller P.J."/>
            <person name="Scott M.A."/>
            <person name="Spackman E."/>
            <person name="Goraichik I."/>
            <person name="Dimitrov K.M."/>
            <person name="Suarez D.L."/>
            <person name="Swayne D.E."/>
        </authorList>
    </citation>
    <scope>NUCLEOTIDE SEQUENCE [LARGE SCALE GENOMIC DNA]</scope>
    <source>
        <strain evidence="2 3">DSM 43828</strain>
    </source>
</reference>
<evidence type="ECO:0000313" key="2">
    <source>
        <dbReference type="EMBL" id="SMC47852.1"/>
    </source>
</evidence>
<dbReference type="AlphaFoldDB" id="A0A1W1ZI31"/>
<gene>
    <name evidence="2" type="ORF">SAMN05661093_00078</name>
</gene>
<keyword evidence="3" id="KW-1185">Reference proteome</keyword>
<dbReference type="OrthoDB" id="4870234at2"/>
<evidence type="ECO:0000313" key="3">
    <source>
        <dbReference type="Proteomes" id="UP000192674"/>
    </source>
</evidence>
<dbReference type="EMBL" id="FWXV01000001">
    <property type="protein sequence ID" value="SMC47852.1"/>
    <property type="molecule type" value="Genomic_DNA"/>
</dbReference>
<accession>A0A1W1ZI31</accession>
<sequence length="137" mass="14384">MIEEVNKKPAAEKSVGELVTDLGDELKRLVRAEIRLAVFELRHKGKKMGRGAGLFGAAGLFGMLGVMTLIAAAVLALALVMPAWLSAVLVGGVLVIVAGLAALIGRRQISQATPPVPEEAIEGIREDVHAIQQGVRS</sequence>
<organism evidence="2 3">
    <name type="scientific">Kibdelosporangium aridum</name>
    <dbReference type="NCBI Taxonomy" id="2030"/>
    <lineage>
        <taxon>Bacteria</taxon>
        <taxon>Bacillati</taxon>
        <taxon>Actinomycetota</taxon>
        <taxon>Actinomycetes</taxon>
        <taxon>Pseudonocardiales</taxon>
        <taxon>Pseudonocardiaceae</taxon>
        <taxon>Kibdelosporangium</taxon>
    </lineage>
</organism>
<feature type="transmembrane region" description="Helical" evidence="1">
    <location>
        <begin position="52"/>
        <end position="77"/>
    </location>
</feature>
<dbReference type="Proteomes" id="UP000192674">
    <property type="component" value="Unassembled WGS sequence"/>
</dbReference>
<keyword evidence="1" id="KW-0812">Transmembrane</keyword>
<name>A0A1W1ZI31_KIBAR</name>
<dbReference type="Pfam" id="PF07332">
    <property type="entry name" value="Phage_holin_3_6"/>
    <property type="match status" value="1"/>
</dbReference>